<name>A0A9P6AWA0_9AGAM</name>
<evidence type="ECO:0000313" key="5">
    <source>
        <dbReference type="EMBL" id="KAF9513153.1"/>
    </source>
</evidence>
<dbReference type="OrthoDB" id="3260094at2759"/>
<gene>
    <name evidence="5" type="ORF">BS47DRAFT_1362609</name>
</gene>
<accession>A0A9P6AWA0</accession>
<dbReference type="AlphaFoldDB" id="A0A9P6AWA0"/>
<dbReference type="PANTHER" id="PTHR10039">
    <property type="entry name" value="AMELOGENIN"/>
    <property type="match status" value="1"/>
</dbReference>
<proteinExistence type="predicted"/>
<dbReference type="PANTHER" id="PTHR10039:SF14">
    <property type="entry name" value="NACHT DOMAIN-CONTAINING PROTEIN"/>
    <property type="match status" value="1"/>
</dbReference>
<sequence>MFLDGDDRFECAAEESIASSRYNILRRRPRSKLSYIAERWHRLREDDEELESQFRYQHEIRARLLHRETGPATFSSPILKNRPAAGTVVLDHGTIQFLHNIQGTGRGGDAVGEPVAVGGHGGDVAINLSYTRGSTGIARLMSVRAHHAEYNSTRKNAPSLCLEGARVDILAGIMSWLELAQDNVHPVYWLNGLAGIGKSTIAATVAERAEEKGVLGATFFFSRNDRVLRDPRTVFLTLAFQLANSDNRFKSVIVEALEEDEGIEDKYYVVVGACPAQCAPVYWLNGLAGIGKSTIAATVAERAEEKGVLDFLLFERRLRDPRTSVIVEALEEDEGIEDRSLLRQLQGLIVDRRKPSGSQHKRSQTGSMCAVPQPIHARSRDFQKVGSSRDIRNSLPDSRLQSSTTPQFIQRKFTLVTSTKLLDGARLDVLHDGPTVPEVTLQTFMDSLASRRPDFDIDATMNALKSMPDGILSDSGRWEAFNKEPKHHSDGEEAVFKPITNIFDNIITAIIVNTKLTTDEWSVELVQNPSRAPTSAERYNTTRPDGYLLLKDRSDSGSISWADIALSCEYKQGDGMKDLDNAKCAKVSMEVTYGVMIENTMMRVWFCCRSSVVVSKPFTFIAEPKELVELFAAFAFADRRSFGFDPTMIRAAGDPTQFIEVPHHTGYIVIRGGATPRSRTRVFEAIELDGKEKDTPVVLKDIWIDHDRMTEGTVLAQLYEEADQEDKKLVKKHFLTTICHGDILMDPGVPDDTRALMHQLNGASSFKLQHTTVLECKVLSRSLNLRLHVPHVTLTYLHKMHYHIVFEEKGVTVDLLPSFHDVMKALADTVIGAFLPDYLIIHSCDPQRSCNTALKLLTKLNWVHRDISISNILWYNGVGKLVDLEYAKKTGNKMSPDLRTASGTCIVIPQHTERS</sequence>
<dbReference type="InterPro" id="IPR056884">
    <property type="entry name" value="NPHP3-like_N"/>
</dbReference>
<evidence type="ECO:0000313" key="6">
    <source>
        <dbReference type="Proteomes" id="UP000886523"/>
    </source>
</evidence>
<feature type="region of interest" description="Disordered" evidence="2">
    <location>
        <begin position="380"/>
        <end position="403"/>
    </location>
</feature>
<dbReference type="Pfam" id="PF24883">
    <property type="entry name" value="NPHP3_N"/>
    <property type="match status" value="1"/>
</dbReference>
<protein>
    <recommendedName>
        <fullName evidence="7">Protein kinase domain-containing protein</fullName>
    </recommendedName>
</protein>
<organism evidence="5 6">
    <name type="scientific">Hydnum rufescens UP504</name>
    <dbReference type="NCBI Taxonomy" id="1448309"/>
    <lineage>
        <taxon>Eukaryota</taxon>
        <taxon>Fungi</taxon>
        <taxon>Dikarya</taxon>
        <taxon>Basidiomycota</taxon>
        <taxon>Agaricomycotina</taxon>
        <taxon>Agaricomycetes</taxon>
        <taxon>Cantharellales</taxon>
        <taxon>Hydnaceae</taxon>
        <taxon>Hydnum</taxon>
    </lineage>
</organism>
<reference evidence="5" key="1">
    <citation type="journal article" date="2020" name="Nat. Commun.">
        <title>Large-scale genome sequencing of mycorrhizal fungi provides insights into the early evolution of symbiotic traits.</title>
        <authorList>
            <person name="Miyauchi S."/>
            <person name="Kiss E."/>
            <person name="Kuo A."/>
            <person name="Drula E."/>
            <person name="Kohler A."/>
            <person name="Sanchez-Garcia M."/>
            <person name="Morin E."/>
            <person name="Andreopoulos B."/>
            <person name="Barry K.W."/>
            <person name="Bonito G."/>
            <person name="Buee M."/>
            <person name="Carver A."/>
            <person name="Chen C."/>
            <person name="Cichocki N."/>
            <person name="Clum A."/>
            <person name="Culley D."/>
            <person name="Crous P.W."/>
            <person name="Fauchery L."/>
            <person name="Girlanda M."/>
            <person name="Hayes R.D."/>
            <person name="Keri Z."/>
            <person name="LaButti K."/>
            <person name="Lipzen A."/>
            <person name="Lombard V."/>
            <person name="Magnuson J."/>
            <person name="Maillard F."/>
            <person name="Murat C."/>
            <person name="Nolan M."/>
            <person name="Ohm R.A."/>
            <person name="Pangilinan J."/>
            <person name="Pereira M.F."/>
            <person name="Perotto S."/>
            <person name="Peter M."/>
            <person name="Pfister S."/>
            <person name="Riley R."/>
            <person name="Sitrit Y."/>
            <person name="Stielow J.B."/>
            <person name="Szollosi G."/>
            <person name="Zifcakova L."/>
            <person name="Stursova M."/>
            <person name="Spatafora J.W."/>
            <person name="Tedersoo L."/>
            <person name="Vaario L.M."/>
            <person name="Yamada A."/>
            <person name="Yan M."/>
            <person name="Wang P."/>
            <person name="Xu J."/>
            <person name="Bruns T."/>
            <person name="Baldrian P."/>
            <person name="Vilgalys R."/>
            <person name="Dunand C."/>
            <person name="Henrissat B."/>
            <person name="Grigoriev I.V."/>
            <person name="Hibbett D."/>
            <person name="Nagy L.G."/>
            <person name="Martin F.M."/>
        </authorList>
    </citation>
    <scope>NUCLEOTIDE SEQUENCE</scope>
    <source>
        <strain evidence="5">UP504</strain>
    </source>
</reference>
<evidence type="ECO:0000259" key="4">
    <source>
        <dbReference type="Pfam" id="PF24883"/>
    </source>
</evidence>
<feature type="domain" description="Fungal-type protein kinase" evidence="3">
    <location>
        <begin position="593"/>
        <end position="832"/>
    </location>
</feature>
<keyword evidence="1" id="KW-0677">Repeat</keyword>
<feature type="domain" description="Nephrocystin 3-like N-terminal" evidence="4">
    <location>
        <begin position="175"/>
        <end position="266"/>
    </location>
</feature>
<feature type="compositionally biased region" description="Basic and acidic residues" evidence="2">
    <location>
        <begin position="380"/>
        <end position="392"/>
    </location>
</feature>
<dbReference type="EMBL" id="MU128976">
    <property type="protein sequence ID" value="KAF9513153.1"/>
    <property type="molecule type" value="Genomic_DNA"/>
</dbReference>
<keyword evidence="6" id="KW-1185">Reference proteome</keyword>
<dbReference type="SUPFAM" id="SSF52540">
    <property type="entry name" value="P-loop containing nucleoside triphosphate hydrolases"/>
    <property type="match status" value="1"/>
</dbReference>
<dbReference type="InterPro" id="IPR011009">
    <property type="entry name" value="Kinase-like_dom_sf"/>
</dbReference>
<dbReference type="SUPFAM" id="SSF56112">
    <property type="entry name" value="Protein kinase-like (PK-like)"/>
    <property type="match status" value="1"/>
</dbReference>
<dbReference type="InterPro" id="IPR040976">
    <property type="entry name" value="Pkinase_fungal"/>
</dbReference>
<feature type="domain" description="Fungal-type protein kinase" evidence="3">
    <location>
        <begin position="854"/>
        <end position="905"/>
    </location>
</feature>
<evidence type="ECO:0000256" key="2">
    <source>
        <dbReference type="SAM" id="MobiDB-lite"/>
    </source>
</evidence>
<comment type="caution">
    <text evidence="5">The sequence shown here is derived from an EMBL/GenBank/DDBJ whole genome shotgun (WGS) entry which is preliminary data.</text>
</comment>
<evidence type="ECO:0008006" key="7">
    <source>
        <dbReference type="Google" id="ProtNLM"/>
    </source>
</evidence>
<dbReference type="Proteomes" id="UP000886523">
    <property type="component" value="Unassembled WGS sequence"/>
</dbReference>
<evidence type="ECO:0000259" key="3">
    <source>
        <dbReference type="Pfam" id="PF17667"/>
    </source>
</evidence>
<dbReference type="Pfam" id="PF17667">
    <property type="entry name" value="Pkinase_fungal"/>
    <property type="match status" value="2"/>
</dbReference>
<dbReference type="InterPro" id="IPR027417">
    <property type="entry name" value="P-loop_NTPase"/>
</dbReference>
<evidence type="ECO:0000256" key="1">
    <source>
        <dbReference type="ARBA" id="ARBA00022737"/>
    </source>
</evidence>